<reference evidence="1" key="2">
    <citation type="submission" date="2024-10" db="UniProtKB">
        <authorList>
            <consortium name="EnsemblProtists"/>
        </authorList>
    </citation>
    <scope>IDENTIFICATION</scope>
</reference>
<proteinExistence type="predicted"/>
<dbReference type="KEGG" id="ehx:EMIHUDRAFT_435586"/>
<keyword evidence="2" id="KW-1185">Reference proteome</keyword>
<sequence>MAPPAAEAVASVVFTATWYSGADDVRCLAATETLRALVAAGLPVVVVDASPAAAVRDLLSATGAIVSEQKAVGKKGAALREAVAIASALPGVVAETWLCWQEPEKTDMARHWATALDAAKDADVLVPRRESAKFAATYPIEQVHSETYGNLYLDAVARTHCDALPSLDWHFGPFAFRARHSDLWTRFGGPMYDAQVVPLVHAVRKGLRLASVAVAFEAPAAMKAQEEGDVGFIEKRLAQLNSLDPLVKAAWTDSPYC</sequence>
<dbReference type="PaxDb" id="2903-EOD22177"/>
<reference evidence="2" key="1">
    <citation type="journal article" date="2013" name="Nature">
        <title>Pan genome of the phytoplankton Emiliania underpins its global distribution.</title>
        <authorList>
            <person name="Read B.A."/>
            <person name="Kegel J."/>
            <person name="Klute M.J."/>
            <person name="Kuo A."/>
            <person name="Lefebvre S.C."/>
            <person name="Maumus F."/>
            <person name="Mayer C."/>
            <person name="Miller J."/>
            <person name="Monier A."/>
            <person name="Salamov A."/>
            <person name="Young J."/>
            <person name="Aguilar M."/>
            <person name="Claverie J.M."/>
            <person name="Frickenhaus S."/>
            <person name="Gonzalez K."/>
            <person name="Herman E.K."/>
            <person name="Lin Y.C."/>
            <person name="Napier J."/>
            <person name="Ogata H."/>
            <person name="Sarno A.F."/>
            <person name="Shmutz J."/>
            <person name="Schroeder D."/>
            <person name="de Vargas C."/>
            <person name="Verret F."/>
            <person name="von Dassow P."/>
            <person name="Valentin K."/>
            <person name="Van de Peer Y."/>
            <person name="Wheeler G."/>
            <person name="Dacks J.B."/>
            <person name="Delwiche C.F."/>
            <person name="Dyhrman S.T."/>
            <person name="Glockner G."/>
            <person name="John U."/>
            <person name="Richards T."/>
            <person name="Worden A.Z."/>
            <person name="Zhang X."/>
            <person name="Grigoriev I.V."/>
            <person name="Allen A.E."/>
            <person name="Bidle K."/>
            <person name="Borodovsky M."/>
            <person name="Bowler C."/>
            <person name="Brownlee C."/>
            <person name="Cock J.M."/>
            <person name="Elias M."/>
            <person name="Gladyshev V.N."/>
            <person name="Groth M."/>
            <person name="Guda C."/>
            <person name="Hadaegh A."/>
            <person name="Iglesias-Rodriguez M.D."/>
            <person name="Jenkins J."/>
            <person name="Jones B.M."/>
            <person name="Lawson T."/>
            <person name="Leese F."/>
            <person name="Lindquist E."/>
            <person name="Lobanov A."/>
            <person name="Lomsadze A."/>
            <person name="Malik S.B."/>
            <person name="Marsh M.E."/>
            <person name="Mackinder L."/>
            <person name="Mock T."/>
            <person name="Mueller-Roeber B."/>
            <person name="Pagarete A."/>
            <person name="Parker M."/>
            <person name="Probert I."/>
            <person name="Quesneville H."/>
            <person name="Raines C."/>
            <person name="Rensing S.A."/>
            <person name="Riano-Pachon D.M."/>
            <person name="Richier S."/>
            <person name="Rokitta S."/>
            <person name="Shiraiwa Y."/>
            <person name="Soanes D.M."/>
            <person name="van der Giezen M."/>
            <person name="Wahlund T.M."/>
            <person name="Williams B."/>
            <person name="Wilson W."/>
            <person name="Wolfe G."/>
            <person name="Wurch L.L."/>
        </authorList>
    </citation>
    <scope>NUCLEOTIDE SEQUENCE</scope>
</reference>
<dbReference type="HOGENOM" id="CLU_1083511_0_0_1"/>
<evidence type="ECO:0000313" key="2">
    <source>
        <dbReference type="Proteomes" id="UP000013827"/>
    </source>
</evidence>
<dbReference type="RefSeq" id="XP_005774606.1">
    <property type="nucleotide sequence ID" value="XM_005774549.1"/>
</dbReference>
<protein>
    <recommendedName>
        <fullName evidence="3">Glycosyltransferase 2-like domain-containing protein</fullName>
    </recommendedName>
</protein>
<dbReference type="AlphaFoldDB" id="A0A0D3JF92"/>
<name>A0A0D3JF92_EMIH1</name>
<evidence type="ECO:0008006" key="3">
    <source>
        <dbReference type="Google" id="ProtNLM"/>
    </source>
</evidence>
<dbReference type="eggNOG" id="ENOG502SAUD">
    <property type="taxonomic scope" value="Eukaryota"/>
</dbReference>
<dbReference type="EnsemblProtists" id="EOD22177">
    <property type="protein sequence ID" value="EOD22177"/>
    <property type="gene ID" value="EMIHUDRAFT_435586"/>
</dbReference>
<dbReference type="Proteomes" id="UP000013827">
    <property type="component" value="Unassembled WGS sequence"/>
</dbReference>
<dbReference type="OMA" id="QYHSESF"/>
<dbReference type="GeneID" id="17267724"/>
<organism evidence="1 2">
    <name type="scientific">Emiliania huxleyi (strain CCMP1516)</name>
    <dbReference type="NCBI Taxonomy" id="280463"/>
    <lineage>
        <taxon>Eukaryota</taxon>
        <taxon>Haptista</taxon>
        <taxon>Haptophyta</taxon>
        <taxon>Prymnesiophyceae</taxon>
        <taxon>Isochrysidales</taxon>
        <taxon>Noelaerhabdaceae</taxon>
        <taxon>Emiliania</taxon>
    </lineage>
</organism>
<evidence type="ECO:0000313" key="1">
    <source>
        <dbReference type="EnsemblProtists" id="EOD22177"/>
    </source>
</evidence>
<accession>A0A0D3JF92</accession>